<proteinExistence type="predicted"/>
<organism evidence="3 4">
    <name type="scientific">Trachymyrmex cornetzi</name>
    <dbReference type="NCBI Taxonomy" id="471704"/>
    <lineage>
        <taxon>Eukaryota</taxon>
        <taxon>Metazoa</taxon>
        <taxon>Ecdysozoa</taxon>
        <taxon>Arthropoda</taxon>
        <taxon>Hexapoda</taxon>
        <taxon>Insecta</taxon>
        <taxon>Pterygota</taxon>
        <taxon>Neoptera</taxon>
        <taxon>Endopterygota</taxon>
        <taxon>Hymenoptera</taxon>
        <taxon>Apocrita</taxon>
        <taxon>Aculeata</taxon>
        <taxon>Formicoidea</taxon>
        <taxon>Formicidae</taxon>
        <taxon>Myrmicinae</taxon>
        <taxon>Trachymyrmex</taxon>
    </lineage>
</organism>
<feature type="compositionally biased region" description="Polar residues" evidence="1">
    <location>
        <begin position="280"/>
        <end position="294"/>
    </location>
</feature>
<reference evidence="3 4" key="1">
    <citation type="submission" date="2015-09" db="EMBL/GenBank/DDBJ databases">
        <title>Trachymyrmex cornetzi WGS genome.</title>
        <authorList>
            <person name="Nygaard S."/>
            <person name="Hu H."/>
            <person name="Boomsma J."/>
            <person name="Zhang G."/>
        </authorList>
    </citation>
    <scope>NUCLEOTIDE SEQUENCE [LARGE SCALE GENOMIC DNA]</scope>
    <source>
        <strain evidence="3">Tcor2-1</strain>
        <tissue evidence="3">Whole body</tissue>
    </source>
</reference>
<feature type="compositionally biased region" description="Acidic residues" evidence="1">
    <location>
        <begin position="322"/>
        <end position="332"/>
    </location>
</feature>
<keyword evidence="2" id="KW-0472">Membrane</keyword>
<feature type="compositionally biased region" description="Basic and acidic residues" evidence="1">
    <location>
        <begin position="295"/>
        <end position="315"/>
    </location>
</feature>
<dbReference type="STRING" id="471704.A0A195DL00"/>
<feature type="region of interest" description="Disordered" evidence="1">
    <location>
        <begin position="274"/>
        <end position="337"/>
    </location>
</feature>
<name>A0A195DL00_9HYME</name>
<keyword evidence="4" id="KW-1185">Reference proteome</keyword>
<feature type="transmembrane region" description="Helical" evidence="2">
    <location>
        <begin position="59"/>
        <end position="79"/>
    </location>
</feature>
<evidence type="ECO:0000313" key="3">
    <source>
        <dbReference type="EMBL" id="KYN13553.1"/>
    </source>
</evidence>
<accession>A0A195DL00</accession>
<evidence type="ECO:0000256" key="2">
    <source>
        <dbReference type="SAM" id="Phobius"/>
    </source>
</evidence>
<protein>
    <submittedName>
        <fullName evidence="3">Uncharacterized protein</fullName>
    </submittedName>
</protein>
<gene>
    <name evidence="3" type="ORF">ALC57_14260</name>
</gene>
<feature type="compositionally biased region" description="Basic and acidic residues" evidence="1">
    <location>
        <begin position="230"/>
        <end position="245"/>
    </location>
</feature>
<sequence length="382" mass="43414">MDNLIDVYYLVQLIVWQILIFLRDFVFHKFTWFAPVEEDLDNTSPKIHAVAPQHPAADLFIFLIICGLFFTFMILSTNYPKSEASHYDINNIETISTALEEDQSSFWYLTTELTNCFYACGDLIGPSGDIVSKMQNISRPIISNTRISQHKESRISHYNAHSSYINHSQKTQANRPVSKTIPRKWLIRRTRSGHPSNNSLSGLLTFVVIQTLRAIVEGRANGHSSAPTMDIKDSSDEEDEKTRDITAFGKFDEAIVVRNAEEIKSPINRGLLSSRRTRKSITSDSTDPLASSSPRDSRHEFKRYSNKDVGIEKSMEIGSDPSDSEESDDDDIQGTSIAKPINLYDPKEFENLEASTEVKELFQNIMRQVFSVFSIKIYGFIC</sequence>
<dbReference type="Proteomes" id="UP000078492">
    <property type="component" value="Unassembled WGS sequence"/>
</dbReference>
<feature type="region of interest" description="Disordered" evidence="1">
    <location>
        <begin position="220"/>
        <end position="245"/>
    </location>
</feature>
<dbReference type="AlphaFoldDB" id="A0A195DL00"/>
<feature type="transmembrane region" description="Helical" evidence="2">
    <location>
        <begin position="7"/>
        <end position="26"/>
    </location>
</feature>
<evidence type="ECO:0000313" key="4">
    <source>
        <dbReference type="Proteomes" id="UP000078492"/>
    </source>
</evidence>
<keyword evidence="2" id="KW-1133">Transmembrane helix</keyword>
<keyword evidence="2" id="KW-0812">Transmembrane</keyword>
<evidence type="ECO:0000256" key="1">
    <source>
        <dbReference type="SAM" id="MobiDB-lite"/>
    </source>
</evidence>
<dbReference type="EMBL" id="KQ980762">
    <property type="protein sequence ID" value="KYN13553.1"/>
    <property type="molecule type" value="Genomic_DNA"/>
</dbReference>